<dbReference type="PANTHER" id="PTHR42923:SF17">
    <property type="entry name" value="AMINE OXIDASE DOMAIN-CONTAINING PROTEIN"/>
    <property type="match status" value="1"/>
</dbReference>
<dbReference type="Gene3D" id="3.50.50.60">
    <property type="entry name" value="FAD/NAD(P)-binding domain"/>
    <property type="match status" value="1"/>
</dbReference>
<dbReference type="InterPro" id="IPR036188">
    <property type="entry name" value="FAD/NAD-bd_sf"/>
</dbReference>
<dbReference type="Gene3D" id="1.10.405.20">
    <property type="match status" value="1"/>
</dbReference>
<sequence length="444" mass="48680">MEPASPHRRLNIAVVGSGISGLSAAWLLSQAHDVTLFEAEPRLGGHAHTRDAGGLAIDTGFIVYNTSTYPNLTALFAHLGVATEATDMSFAVSLDEGRLEYSGTSLAGLFAQKRNLVSPRYWSMLRDLLRFYREAPGDAPGFDGTLAAYLDAKGYGEAFREDHLYPMAAAIWSTPAGEVGRYPFTAFTRFCENHGLLKITGRPIWRTVRGGSREYVKRLHGAMRGETVTHTPVAAIRRGPLGVEVVDRAGERRRFDEVVLACHADQALHLLEAPTPREREVLGAFRYSVNEAILHSHPGLMPVRRSAWAAWNYLTQRNRSAGLSVTYWMNKLQNLPASPPMFVTLNPVRTPHPASIHYSQTYRHPLFDTGAMAAQKQLWSLQGEGGVWFCGAYFGAGFHEDGLQAGLAVAEALGGVRRPWSVDEESARIHIGPAPLRQRGGVAA</sequence>
<keyword evidence="3" id="KW-1185">Reference proteome</keyword>
<comment type="caution">
    <text evidence="2">The sequence shown here is derived from an EMBL/GenBank/DDBJ whole genome shotgun (WGS) entry which is preliminary data.</text>
</comment>
<accession>A0ABS5R706</accession>
<name>A0ABS5R706_9HYPH</name>
<evidence type="ECO:0000313" key="2">
    <source>
        <dbReference type="EMBL" id="MBS9477433.1"/>
    </source>
</evidence>
<dbReference type="PANTHER" id="PTHR42923">
    <property type="entry name" value="PROTOPORPHYRINOGEN OXIDASE"/>
    <property type="match status" value="1"/>
</dbReference>
<dbReference type="InterPro" id="IPR002937">
    <property type="entry name" value="Amino_oxidase"/>
</dbReference>
<reference evidence="2" key="1">
    <citation type="submission" date="2021-05" db="EMBL/GenBank/DDBJ databases">
        <authorList>
            <person name="Sun Q."/>
            <person name="Inoue M."/>
        </authorList>
    </citation>
    <scope>NUCLEOTIDE SEQUENCE</scope>
    <source>
        <strain evidence="2">VKM B-3255</strain>
    </source>
</reference>
<dbReference type="SUPFAM" id="SSF51905">
    <property type="entry name" value="FAD/NAD(P)-binding domain"/>
    <property type="match status" value="1"/>
</dbReference>
<evidence type="ECO:0000259" key="1">
    <source>
        <dbReference type="Pfam" id="PF01593"/>
    </source>
</evidence>
<proteinExistence type="predicted"/>
<protein>
    <submittedName>
        <fullName evidence="2">NAD(P)/FAD-dependent oxidoreductase</fullName>
    </submittedName>
</protein>
<dbReference type="InterPro" id="IPR050464">
    <property type="entry name" value="Zeta_carotene_desat/Oxidored"/>
</dbReference>
<dbReference type="Proteomes" id="UP001166585">
    <property type="component" value="Unassembled WGS sequence"/>
</dbReference>
<dbReference type="EMBL" id="JAHCQH010000015">
    <property type="protein sequence ID" value="MBS9477433.1"/>
    <property type="molecule type" value="Genomic_DNA"/>
</dbReference>
<dbReference type="Gene3D" id="3.30.70.1990">
    <property type="match status" value="1"/>
</dbReference>
<evidence type="ECO:0000313" key="3">
    <source>
        <dbReference type="Proteomes" id="UP001166585"/>
    </source>
</evidence>
<feature type="domain" description="Amine oxidase" evidence="1">
    <location>
        <begin position="19"/>
        <end position="278"/>
    </location>
</feature>
<dbReference type="Pfam" id="PF01593">
    <property type="entry name" value="Amino_oxidase"/>
    <property type="match status" value="1"/>
</dbReference>
<gene>
    <name evidence="2" type="ORF">KIP89_09965</name>
</gene>
<organism evidence="2 3">
    <name type="scientific">Ancylobacter radicis</name>
    <dbReference type="NCBI Taxonomy" id="2836179"/>
    <lineage>
        <taxon>Bacteria</taxon>
        <taxon>Pseudomonadati</taxon>
        <taxon>Pseudomonadota</taxon>
        <taxon>Alphaproteobacteria</taxon>
        <taxon>Hyphomicrobiales</taxon>
        <taxon>Xanthobacteraceae</taxon>
        <taxon>Ancylobacter</taxon>
    </lineage>
</organism>